<keyword evidence="2" id="KW-1185">Reference proteome</keyword>
<protein>
    <submittedName>
        <fullName evidence="1">Uncharacterized protein</fullName>
    </submittedName>
</protein>
<organism evidence="1 2">
    <name type="scientific">Entomophthora muscae</name>
    <dbReference type="NCBI Taxonomy" id="34485"/>
    <lineage>
        <taxon>Eukaryota</taxon>
        <taxon>Fungi</taxon>
        <taxon>Fungi incertae sedis</taxon>
        <taxon>Zoopagomycota</taxon>
        <taxon>Entomophthoromycotina</taxon>
        <taxon>Entomophthoromycetes</taxon>
        <taxon>Entomophthorales</taxon>
        <taxon>Entomophthoraceae</taxon>
        <taxon>Entomophthora</taxon>
    </lineage>
</organism>
<dbReference type="EMBL" id="QTSX02006445">
    <property type="protein sequence ID" value="KAJ9054441.1"/>
    <property type="molecule type" value="Genomic_DNA"/>
</dbReference>
<name>A0ACC2RWK6_9FUNG</name>
<gene>
    <name evidence="1" type="ORF">DSO57_1014464</name>
</gene>
<accession>A0ACC2RWK6</accession>
<evidence type="ECO:0000313" key="1">
    <source>
        <dbReference type="EMBL" id="KAJ9054441.1"/>
    </source>
</evidence>
<reference evidence="1" key="1">
    <citation type="submission" date="2022-04" db="EMBL/GenBank/DDBJ databases">
        <title>Genome of the entomopathogenic fungus Entomophthora muscae.</title>
        <authorList>
            <person name="Elya C."/>
            <person name="Lovett B.R."/>
            <person name="Lee E."/>
            <person name="Macias A.M."/>
            <person name="Hajek A.E."/>
            <person name="De Bivort B.L."/>
            <person name="Kasson M.T."/>
            <person name="De Fine Licht H.H."/>
            <person name="Stajich J.E."/>
        </authorList>
    </citation>
    <scope>NUCLEOTIDE SEQUENCE</scope>
    <source>
        <strain evidence="1">Berkeley</strain>
    </source>
</reference>
<sequence>MEANNQTSLGFCRSNNTPHQSCLAPGSTHNQVSRHQSCQQENGVKRSRKEELQLCQGPTVLGTLLVASGWGFGASSE</sequence>
<proteinExistence type="predicted"/>
<dbReference type="Proteomes" id="UP001165960">
    <property type="component" value="Unassembled WGS sequence"/>
</dbReference>
<comment type="caution">
    <text evidence="1">The sequence shown here is derived from an EMBL/GenBank/DDBJ whole genome shotgun (WGS) entry which is preliminary data.</text>
</comment>
<evidence type="ECO:0000313" key="2">
    <source>
        <dbReference type="Proteomes" id="UP001165960"/>
    </source>
</evidence>